<evidence type="ECO:0000313" key="2">
    <source>
        <dbReference type="Proteomes" id="UP000793456"/>
    </source>
</evidence>
<comment type="caution">
    <text evidence="1">The sequence shown here is derived from an EMBL/GenBank/DDBJ whole genome shotgun (WGS) entry which is preliminary data.</text>
</comment>
<protein>
    <submittedName>
        <fullName evidence="1">Uncharacterized protein</fullName>
    </submittedName>
</protein>
<dbReference type="Proteomes" id="UP000793456">
    <property type="component" value="Chromosome XIX"/>
</dbReference>
<organism evidence="1 2">
    <name type="scientific">Larimichthys crocea</name>
    <name type="common">Large yellow croaker</name>
    <name type="synonym">Pseudosciaena crocea</name>
    <dbReference type="NCBI Taxonomy" id="215358"/>
    <lineage>
        <taxon>Eukaryota</taxon>
        <taxon>Metazoa</taxon>
        <taxon>Chordata</taxon>
        <taxon>Craniata</taxon>
        <taxon>Vertebrata</taxon>
        <taxon>Euteleostomi</taxon>
        <taxon>Actinopterygii</taxon>
        <taxon>Neopterygii</taxon>
        <taxon>Teleostei</taxon>
        <taxon>Neoteleostei</taxon>
        <taxon>Acanthomorphata</taxon>
        <taxon>Eupercaria</taxon>
        <taxon>Sciaenidae</taxon>
        <taxon>Larimichthys</taxon>
    </lineage>
</organism>
<keyword evidence="2" id="KW-1185">Reference proteome</keyword>
<reference evidence="1" key="1">
    <citation type="submission" date="2018-11" db="EMBL/GenBank/DDBJ databases">
        <title>The sequence and de novo assembly of Larimichthys crocea genome using PacBio and Hi-C technologies.</title>
        <authorList>
            <person name="Xu P."/>
            <person name="Chen B."/>
            <person name="Zhou Z."/>
            <person name="Ke Q."/>
            <person name="Wu Y."/>
            <person name="Bai H."/>
            <person name="Pu F."/>
        </authorList>
    </citation>
    <scope>NUCLEOTIDE SEQUENCE</scope>
    <source>
        <tissue evidence="1">Muscle</tissue>
    </source>
</reference>
<evidence type="ECO:0000313" key="1">
    <source>
        <dbReference type="EMBL" id="TMS06736.1"/>
    </source>
</evidence>
<proteinExistence type="predicted"/>
<name>A0ACD3QJ47_LARCR</name>
<sequence length="156" mass="18024">MADLQMKLLRKKIEKRNVKNKERKLQNKRTEDEEAVNGLEEKCCEEGATGCKTDSKTNPTDPPPEERTTPLKKKAKKKRKLADTAEPPAEKKTKTVKEADEEDDDEEKEEGADEGEEQAADKPEGTSDEDEEEDQPELPFWFNRYWKKRVSAYFCT</sequence>
<accession>A0ACD3QJ47</accession>
<gene>
    <name evidence="1" type="ORF">E3U43_016495</name>
</gene>
<dbReference type="EMBL" id="CM011692">
    <property type="protein sequence ID" value="TMS06736.1"/>
    <property type="molecule type" value="Genomic_DNA"/>
</dbReference>